<dbReference type="PANTHER" id="PTHR11795:SF449">
    <property type="entry name" value="BRANCHED-CHAIN AMINO ACID TRANSPORT PERMEASE PROTEIN LIVH-RELATED"/>
    <property type="match status" value="1"/>
</dbReference>
<dbReference type="GO" id="GO:0006865">
    <property type="term" value="P:amino acid transport"/>
    <property type="evidence" value="ECO:0007669"/>
    <property type="project" value="UniProtKB-KW"/>
</dbReference>
<keyword evidence="4 9" id="KW-0812">Transmembrane</keyword>
<keyword evidence="5" id="KW-0029">Amino-acid transport</keyword>
<gene>
    <name evidence="10" type="ordered locus">Mefer_0492</name>
</gene>
<dbReference type="CDD" id="cd06582">
    <property type="entry name" value="TM_PBP1_LivH_like"/>
    <property type="match status" value="1"/>
</dbReference>
<dbReference type="Pfam" id="PF02653">
    <property type="entry name" value="BPD_transp_2"/>
    <property type="match status" value="1"/>
</dbReference>
<evidence type="ECO:0000256" key="2">
    <source>
        <dbReference type="ARBA" id="ARBA00022448"/>
    </source>
</evidence>
<protein>
    <submittedName>
        <fullName evidence="10">Inner-membrane translocator</fullName>
    </submittedName>
</protein>
<dbReference type="OrthoDB" id="43815at2157"/>
<accession>C7P6Y5</accession>
<feature type="transmembrane region" description="Helical" evidence="9">
    <location>
        <begin position="138"/>
        <end position="158"/>
    </location>
</feature>
<name>C7P6Y5_METFA</name>
<keyword evidence="7 9" id="KW-0472">Membrane</keyword>
<evidence type="ECO:0000313" key="10">
    <source>
        <dbReference type="EMBL" id="ACV24317.1"/>
    </source>
</evidence>
<dbReference type="HOGENOM" id="CLU_039929_1_0_2"/>
<dbReference type="AlphaFoldDB" id="C7P6Y5"/>
<evidence type="ECO:0000256" key="7">
    <source>
        <dbReference type="ARBA" id="ARBA00023136"/>
    </source>
</evidence>
<dbReference type="GO" id="GO:0005886">
    <property type="term" value="C:plasma membrane"/>
    <property type="evidence" value="ECO:0007669"/>
    <property type="project" value="UniProtKB-SubCell"/>
</dbReference>
<feature type="transmembrane region" description="Helical" evidence="9">
    <location>
        <begin position="58"/>
        <end position="78"/>
    </location>
</feature>
<keyword evidence="6 9" id="KW-1133">Transmembrane helix</keyword>
<dbReference type="RefSeq" id="WP_015791054.1">
    <property type="nucleotide sequence ID" value="NC_013156.1"/>
</dbReference>
<dbReference type="PANTHER" id="PTHR11795">
    <property type="entry name" value="BRANCHED-CHAIN AMINO ACID TRANSPORT SYSTEM PERMEASE PROTEIN LIVH"/>
    <property type="match status" value="1"/>
</dbReference>
<dbReference type="InterPro" id="IPR052157">
    <property type="entry name" value="BCAA_transport_permease"/>
</dbReference>
<dbReference type="eggNOG" id="arCOG01269">
    <property type="taxonomic scope" value="Archaea"/>
</dbReference>
<keyword evidence="2" id="KW-0813">Transport</keyword>
<dbReference type="Proteomes" id="UP000001495">
    <property type="component" value="Chromosome"/>
</dbReference>
<evidence type="ECO:0000256" key="1">
    <source>
        <dbReference type="ARBA" id="ARBA00004651"/>
    </source>
</evidence>
<feature type="transmembrane region" description="Helical" evidence="9">
    <location>
        <begin position="265"/>
        <end position="288"/>
    </location>
</feature>
<comment type="subcellular location">
    <subcellularLocation>
        <location evidence="1">Cell membrane</location>
        <topology evidence="1">Multi-pass membrane protein</topology>
    </subcellularLocation>
</comment>
<evidence type="ECO:0000256" key="4">
    <source>
        <dbReference type="ARBA" id="ARBA00022692"/>
    </source>
</evidence>
<dbReference type="GO" id="GO:0022857">
    <property type="term" value="F:transmembrane transporter activity"/>
    <property type="evidence" value="ECO:0007669"/>
    <property type="project" value="InterPro"/>
</dbReference>
<evidence type="ECO:0000256" key="3">
    <source>
        <dbReference type="ARBA" id="ARBA00022475"/>
    </source>
</evidence>
<dbReference type="KEGG" id="mfe:Mefer_0492"/>
<feature type="transmembrane region" description="Helical" evidence="9">
    <location>
        <begin position="215"/>
        <end position="233"/>
    </location>
</feature>
<feature type="transmembrane region" description="Helical" evidence="9">
    <location>
        <begin position="240"/>
        <end position="259"/>
    </location>
</feature>
<keyword evidence="11" id="KW-1185">Reference proteome</keyword>
<reference evidence="10" key="1">
    <citation type="submission" date="2009-08" db="EMBL/GenBank/DDBJ databases">
        <title>Complete sequence of chromosome of Methanocaldococcus fervens AG86.</title>
        <authorList>
            <consortium name="US DOE Joint Genome Institute"/>
            <person name="Lucas S."/>
            <person name="Copeland A."/>
            <person name="Lapidus A."/>
            <person name="Glavina del Rio T."/>
            <person name="Tice H."/>
            <person name="Bruce D."/>
            <person name="Goodwin L."/>
            <person name="Pitluck S."/>
            <person name="Chertkov O."/>
            <person name="Detter J.C."/>
            <person name="Han C."/>
            <person name="Tapia R."/>
            <person name="Larimer F."/>
            <person name="Land M."/>
            <person name="Hauser L."/>
            <person name="Kyrpides N."/>
            <person name="Ovchinnikova G."/>
            <person name="Lupa-Sieprawska M."/>
            <person name="Whitman W.B."/>
        </authorList>
    </citation>
    <scope>NUCLEOTIDE SEQUENCE [LARGE SCALE GENOMIC DNA]</scope>
    <source>
        <strain evidence="10">AG86</strain>
    </source>
</reference>
<evidence type="ECO:0000256" key="9">
    <source>
        <dbReference type="SAM" id="Phobius"/>
    </source>
</evidence>
<dbReference type="InterPro" id="IPR001851">
    <property type="entry name" value="ABC_transp_permease"/>
</dbReference>
<proteinExistence type="inferred from homology"/>
<keyword evidence="3" id="KW-1003">Cell membrane</keyword>
<feature type="transmembrane region" description="Helical" evidence="9">
    <location>
        <begin position="189"/>
        <end position="209"/>
    </location>
</feature>
<feature type="transmembrane region" description="Helical" evidence="9">
    <location>
        <begin position="6"/>
        <end position="25"/>
    </location>
</feature>
<sequence length="304" mass="32610">MILEGAIIYSNLLVLLALGLTLTYITTNVPNFAQGSYAIVGSYVALTMLKLFDISPYLSLPVLFIVGAIVGLITYLALKPLIKREASVEILMIATLAIDLVLLGIIGAYSEILSVIVGSTQAKFVFANLDFTIFGLKGILFVSTLVIVILLIGLYILLYKTKFGIALRASMENPSLAQTMGINVERTRLFSWILSGALAGVAGGLLPFMQEIVPATGDLIIISIFAASIVGGLRHISGALIGGYIIGISESLITYYLSLAFGTGFLVYGKVISLIMMIITLLVAPYGITGVDWKKVRKKYLSII</sequence>
<dbReference type="EMBL" id="CP001696">
    <property type="protein sequence ID" value="ACV24317.1"/>
    <property type="molecule type" value="Genomic_DNA"/>
</dbReference>
<comment type="similarity">
    <text evidence="8">Belongs to the binding-protein-dependent transport system permease family. LivHM subfamily.</text>
</comment>
<evidence type="ECO:0000256" key="6">
    <source>
        <dbReference type="ARBA" id="ARBA00022989"/>
    </source>
</evidence>
<dbReference type="GeneID" id="8365166"/>
<evidence type="ECO:0000313" key="11">
    <source>
        <dbReference type="Proteomes" id="UP000001495"/>
    </source>
</evidence>
<evidence type="ECO:0000256" key="8">
    <source>
        <dbReference type="ARBA" id="ARBA00037998"/>
    </source>
</evidence>
<organism evidence="10 11">
    <name type="scientific">Methanocaldococcus fervens (strain DSM 4213 / JCM 15782 / AG86)</name>
    <name type="common">Methanococcus fervens</name>
    <dbReference type="NCBI Taxonomy" id="573064"/>
    <lineage>
        <taxon>Archaea</taxon>
        <taxon>Methanobacteriati</taxon>
        <taxon>Methanobacteriota</taxon>
        <taxon>Methanomada group</taxon>
        <taxon>Methanococci</taxon>
        <taxon>Methanococcales</taxon>
        <taxon>Methanocaldococcaceae</taxon>
        <taxon>Methanocaldococcus</taxon>
    </lineage>
</organism>
<feature type="transmembrane region" description="Helical" evidence="9">
    <location>
        <begin position="90"/>
        <end position="118"/>
    </location>
</feature>
<dbReference type="STRING" id="573064.Mefer_0492"/>
<evidence type="ECO:0000256" key="5">
    <source>
        <dbReference type="ARBA" id="ARBA00022970"/>
    </source>
</evidence>